<dbReference type="SMART" id="SM00225">
    <property type="entry name" value="BTB"/>
    <property type="match status" value="1"/>
</dbReference>
<keyword evidence="4" id="KW-1185">Reference proteome</keyword>
<dbReference type="Pfam" id="PF00651">
    <property type="entry name" value="BTB"/>
    <property type="match status" value="1"/>
</dbReference>
<feature type="domain" description="BTB" evidence="2">
    <location>
        <begin position="36"/>
        <end position="147"/>
    </location>
</feature>
<accession>A0AAD7FIG5</accession>
<feature type="compositionally biased region" description="Low complexity" evidence="1">
    <location>
        <begin position="11"/>
        <end position="25"/>
    </location>
</feature>
<evidence type="ECO:0000313" key="3">
    <source>
        <dbReference type="EMBL" id="KAJ7622031.1"/>
    </source>
</evidence>
<dbReference type="Gene3D" id="3.30.710.10">
    <property type="entry name" value="Potassium Channel Kv1.1, Chain A"/>
    <property type="match status" value="1"/>
</dbReference>
<dbReference type="InterPro" id="IPR011333">
    <property type="entry name" value="SKP1/BTB/POZ_sf"/>
</dbReference>
<organism evidence="3 4">
    <name type="scientific">Roridomyces roridus</name>
    <dbReference type="NCBI Taxonomy" id="1738132"/>
    <lineage>
        <taxon>Eukaryota</taxon>
        <taxon>Fungi</taxon>
        <taxon>Dikarya</taxon>
        <taxon>Basidiomycota</taxon>
        <taxon>Agaricomycotina</taxon>
        <taxon>Agaricomycetes</taxon>
        <taxon>Agaricomycetidae</taxon>
        <taxon>Agaricales</taxon>
        <taxon>Marasmiineae</taxon>
        <taxon>Mycenaceae</taxon>
        <taxon>Roridomyces</taxon>
    </lineage>
</organism>
<gene>
    <name evidence="3" type="ORF">FB45DRAFT_838238</name>
</gene>
<dbReference type="SUPFAM" id="SSF54695">
    <property type="entry name" value="POZ domain"/>
    <property type="match status" value="1"/>
</dbReference>
<dbReference type="InterPro" id="IPR000210">
    <property type="entry name" value="BTB/POZ_dom"/>
</dbReference>
<dbReference type="AlphaFoldDB" id="A0AAD7FIG5"/>
<dbReference type="CDD" id="cd18186">
    <property type="entry name" value="BTB_POZ_ZBTB_KLHL-like"/>
    <property type="match status" value="1"/>
</dbReference>
<sequence>MTSNPLKRARSSSPGAPGRSRQPSPVRDSHYYAEDGNCIIRVENVLFKTHRIFLTRESEVLADMFQLPQGDLRAEGTSDENAIFLPGDTASEFRAFMRYTLASRLETQVDHIPTAAAKAVLDLGHLANKYMMTSWVEWAVSVIQYLCKTSNTGSRALSADVFRSALLLSKKAPQAVDLWKTIPELWKKRLPGSIGMEVRDALDAAEAVGHRAFLVDIYYLILSEKRTCTGLNGSSASLQQQFPYRGLAPIHIQRILAGSWSLTMLWQQLVNKPPEFQLPPNWKCGVHTKCTPLWKQNWRDGMHSSDMDSLNPADIVGRIDCAERRYARLTHWQSDATCCIYIIMTEHNPFARVKKEVKDSLAQRFFGTEGSPLFAPLTA</sequence>
<evidence type="ECO:0000313" key="4">
    <source>
        <dbReference type="Proteomes" id="UP001221142"/>
    </source>
</evidence>
<proteinExistence type="predicted"/>
<feature type="non-terminal residue" evidence="3">
    <location>
        <position position="1"/>
    </location>
</feature>
<name>A0AAD7FIG5_9AGAR</name>
<reference evidence="3" key="1">
    <citation type="submission" date="2023-03" db="EMBL/GenBank/DDBJ databases">
        <title>Massive genome expansion in bonnet fungi (Mycena s.s.) driven by repeated elements and novel gene families across ecological guilds.</title>
        <authorList>
            <consortium name="Lawrence Berkeley National Laboratory"/>
            <person name="Harder C.B."/>
            <person name="Miyauchi S."/>
            <person name="Viragh M."/>
            <person name="Kuo A."/>
            <person name="Thoen E."/>
            <person name="Andreopoulos B."/>
            <person name="Lu D."/>
            <person name="Skrede I."/>
            <person name="Drula E."/>
            <person name="Henrissat B."/>
            <person name="Morin E."/>
            <person name="Kohler A."/>
            <person name="Barry K."/>
            <person name="LaButti K."/>
            <person name="Morin E."/>
            <person name="Salamov A."/>
            <person name="Lipzen A."/>
            <person name="Mereny Z."/>
            <person name="Hegedus B."/>
            <person name="Baldrian P."/>
            <person name="Stursova M."/>
            <person name="Weitz H."/>
            <person name="Taylor A."/>
            <person name="Grigoriev I.V."/>
            <person name="Nagy L.G."/>
            <person name="Martin F."/>
            <person name="Kauserud H."/>
        </authorList>
    </citation>
    <scope>NUCLEOTIDE SEQUENCE</scope>
    <source>
        <strain evidence="3">9284</strain>
    </source>
</reference>
<evidence type="ECO:0000256" key="1">
    <source>
        <dbReference type="SAM" id="MobiDB-lite"/>
    </source>
</evidence>
<dbReference type="Proteomes" id="UP001221142">
    <property type="component" value="Unassembled WGS sequence"/>
</dbReference>
<evidence type="ECO:0000259" key="2">
    <source>
        <dbReference type="SMART" id="SM00225"/>
    </source>
</evidence>
<comment type="caution">
    <text evidence="3">The sequence shown here is derived from an EMBL/GenBank/DDBJ whole genome shotgun (WGS) entry which is preliminary data.</text>
</comment>
<protein>
    <recommendedName>
        <fullName evidence="2">BTB domain-containing protein</fullName>
    </recommendedName>
</protein>
<feature type="region of interest" description="Disordered" evidence="1">
    <location>
        <begin position="1"/>
        <end position="29"/>
    </location>
</feature>
<dbReference type="EMBL" id="JARKIF010000015">
    <property type="protein sequence ID" value="KAJ7622031.1"/>
    <property type="molecule type" value="Genomic_DNA"/>
</dbReference>